<dbReference type="AlphaFoldDB" id="A0AAW1H603"/>
<organism evidence="1 2">
    <name type="scientific">Popillia japonica</name>
    <name type="common">Japanese beetle</name>
    <dbReference type="NCBI Taxonomy" id="7064"/>
    <lineage>
        <taxon>Eukaryota</taxon>
        <taxon>Metazoa</taxon>
        <taxon>Ecdysozoa</taxon>
        <taxon>Arthropoda</taxon>
        <taxon>Hexapoda</taxon>
        <taxon>Insecta</taxon>
        <taxon>Pterygota</taxon>
        <taxon>Neoptera</taxon>
        <taxon>Endopterygota</taxon>
        <taxon>Coleoptera</taxon>
        <taxon>Polyphaga</taxon>
        <taxon>Scarabaeiformia</taxon>
        <taxon>Scarabaeidae</taxon>
        <taxon>Rutelinae</taxon>
        <taxon>Popillia</taxon>
    </lineage>
</organism>
<reference evidence="1 2" key="1">
    <citation type="journal article" date="2024" name="BMC Genomics">
        <title>De novo assembly and annotation of Popillia japonica's genome with initial clues to its potential as an invasive pest.</title>
        <authorList>
            <person name="Cucini C."/>
            <person name="Boschi S."/>
            <person name="Funari R."/>
            <person name="Cardaioli E."/>
            <person name="Iannotti N."/>
            <person name="Marturano G."/>
            <person name="Paoli F."/>
            <person name="Bruttini M."/>
            <person name="Carapelli A."/>
            <person name="Frati F."/>
            <person name="Nardi F."/>
        </authorList>
    </citation>
    <scope>NUCLEOTIDE SEQUENCE [LARGE SCALE GENOMIC DNA]</scope>
    <source>
        <strain evidence="1">DMR45628</strain>
    </source>
</reference>
<dbReference type="EMBL" id="JASPKY010001839">
    <property type="protein sequence ID" value="KAK9670995.1"/>
    <property type="molecule type" value="Genomic_DNA"/>
</dbReference>
<name>A0AAW1H603_POPJA</name>
<dbReference type="Proteomes" id="UP001458880">
    <property type="component" value="Unassembled WGS sequence"/>
</dbReference>
<feature type="non-terminal residue" evidence="1">
    <location>
        <position position="1"/>
    </location>
</feature>
<evidence type="ECO:0000313" key="1">
    <source>
        <dbReference type="EMBL" id="KAK9670995.1"/>
    </source>
</evidence>
<protein>
    <submittedName>
        <fullName evidence="1">Uncharacterized protein</fullName>
    </submittedName>
</protein>
<comment type="caution">
    <text evidence="1">The sequence shown here is derived from an EMBL/GenBank/DDBJ whole genome shotgun (WGS) entry which is preliminary data.</text>
</comment>
<sequence>INKITNSSNSDSKFLTSKFLTLRDGEGNVITDPHSLSNMFAETFYGLGSMTATVDVGQDIPSVGGGFYLNPTDESEIERILFETCNKHSSGMDGVPCFILRSVASYISRPLAAILSHRTYLDHWLL</sequence>
<gene>
    <name evidence="1" type="ORF">QE152_g41051</name>
</gene>
<evidence type="ECO:0000313" key="2">
    <source>
        <dbReference type="Proteomes" id="UP001458880"/>
    </source>
</evidence>
<accession>A0AAW1H603</accession>
<proteinExistence type="predicted"/>
<keyword evidence="2" id="KW-1185">Reference proteome</keyword>